<keyword evidence="3 6" id="KW-0378">Hydrolase</keyword>
<protein>
    <submittedName>
        <fullName evidence="6">Metal-dependent hydrolase</fullName>
    </submittedName>
</protein>
<dbReference type="RefSeq" id="WP_071635303.1">
    <property type="nucleotide sequence ID" value="NZ_MLFK01000002.1"/>
</dbReference>
<dbReference type="InterPro" id="IPR024775">
    <property type="entry name" value="DinB-like"/>
</dbReference>
<proteinExistence type="inferred from homology"/>
<sequence length="181" mass="21267">MEKLDLEKLKYPIGKFITPAEYSFEYISNKIEEIAAFPEKLKSEAISLSDEQLDTPYRPDGWTVRQVIHHCAESHMNCYIRLKWALTENNPIIKPYDEKLWSELPDSLKMPIAPTLSLLDGLHFRLSYIMKNLSEADLEKSFIHPENNSEYRIKQIIGMYAWHGNHHLAHISNLKKNKNWK</sequence>
<dbReference type="GO" id="GO:0046872">
    <property type="term" value="F:metal ion binding"/>
    <property type="evidence" value="ECO:0007669"/>
    <property type="project" value="UniProtKB-KW"/>
</dbReference>
<evidence type="ECO:0000313" key="7">
    <source>
        <dbReference type="Proteomes" id="UP000182826"/>
    </source>
</evidence>
<gene>
    <name evidence="6" type="ORF">BKM63_03780</name>
</gene>
<evidence type="ECO:0000313" key="6">
    <source>
        <dbReference type="EMBL" id="OIV43333.1"/>
    </source>
</evidence>
<dbReference type="AlphaFoldDB" id="A0A1J7BXH4"/>
<dbReference type="Gene3D" id="1.20.120.450">
    <property type="entry name" value="dinb family like domain"/>
    <property type="match status" value="1"/>
</dbReference>
<keyword evidence="7" id="KW-1185">Reference proteome</keyword>
<dbReference type="InterPro" id="IPR034660">
    <property type="entry name" value="DinB/YfiT-like"/>
</dbReference>
<keyword evidence="1" id="KW-0963">Cytoplasm</keyword>
<feature type="domain" description="DinB-like" evidence="5">
    <location>
        <begin position="47"/>
        <end position="171"/>
    </location>
</feature>
<dbReference type="InterPro" id="IPR023774">
    <property type="entry name" value="Put_metal_dep_hydrolase_YfiT"/>
</dbReference>
<accession>A0A1J7BXH4</accession>
<keyword evidence="4" id="KW-0862">Zinc</keyword>
<dbReference type="NCBIfam" id="NF009807">
    <property type="entry name" value="PRK13291.1"/>
    <property type="match status" value="1"/>
</dbReference>
<evidence type="ECO:0000256" key="4">
    <source>
        <dbReference type="ARBA" id="ARBA00022833"/>
    </source>
</evidence>
<evidence type="ECO:0000256" key="3">
    <source>
        <dbReference type="ARBA" id="ARBA00022801"/>
    </source>
</evidence>
<dbReference type="OrthoDB" id="9796039at2"/>
<dbReference type="SUPFAM" id="SSF109854">
    <property type="entry name" value="DinB/YfiT-like putative metalloenzymes"/>
    <property type="match status" value="1"/>
</dbReference>
<name>A0A1J7BXH4_FLAJO</name>
<evidence type="ECO:0000256" key="2">
    <source>
        <dbReference type="ARBA" id="ARBA00022723"/>
    </source>
</evidence>
<evidence type="ECO:0000259" key="5">
    <source>
        <dbReference type="Pfam" id="PF12867"/>
    </source>
</evidence>
<dbReference type="GO" id="GO:0016787">
    <property type="term" value="F:hydrolase activity"/>
    <property type="evidence" value="ECO:0007669"/>
    <property type="project" value="UniProtKB-KW"/>
</dbReference>
<keyword evidence="2" id="KW-0479">Metal-binding</keyword>
<organism evidence="6 7">
    <name type="scientific">Flavobacterium johnsoniae</name>
    <name type="common">Cytophaga johnsonae</name>
    <dbReference type="NCBI Taxonomy" id="986"/>
    <lineage>
        <taxon>Bacteria</taxon>
        <taxon>Pseudomonadati</taxon>
        <taxon>Bacteroidota</taxon>
        <taxon>Flavobacteriia</taxon>
        <taxon>Flavobacteriales</taxon>
        <taxon>Flavobacteriaceae</taxon>
        <taxon>Flavobacterium</taxon>
    </lineage>
</organism>
<evidence type="ECO:0000256" key="1">
    <source>
        <dbReference type="ARBA" id="ARBA00022490"/>
    </source>
</evidence>
<dbReference type="HAMAP" id="MF_01256">
    <property type="entry name" value="YfiT_hydrol"/>
    <property type="match status" value="1"/>
</dbReference>
<reference evidence="6 7" key="1">
    <citation type="submission" date="2016-10" db="EMBL/GenBank/DDBJ databases">
        <title>Draft Genome Sequence of Rhizobacteria Flavobacterium johnsoniae CI04.</title>
        <authorList>
            <person name="Bravo J.I."/>
            <person name="Lozano G.L."/>
            <person name="Handelsman J."/>
        </authorList>
    </citation>
    <scope>NUCLEOTIDE SEQUENCE [LARGE SCALE GENOMIC DNA]</scope>
    <source>
        <strain evidence="6 7">CI04</strain>
    </source>
</reference>
<dbReference type="Proteomes" id="UP000182826">
    <property type="component" value="Unassembled WGS sequence"/>
</dbReference>
<comment type="caution">
    <text evidence="6">The sequence shown here is derived from an EMBL/GenBank/DDBJ whole genome shotgun (WGS) entry which is preliminary data.</text>
</comment>
<dbReference type="EMBL" id="MLFK01000002">
    <property type="protein sequence ID" value="OIV43333.1"/>
    <property type="molecule type" value="Genomic_DNA"/>
</dbReference>
<dbReference type="Pfam" id="PF12867">
    <property type="entry name" value="DinB_2"/>
    <property type="match status" value="1"/>
</dbReference>